<dbReference type="Proteomes" id="UP000601099">
    <property type="component" value="Unassembled WGS sequence"/>
</dbReference>
<feature type="chain" id="PRO_5045794060" description="Lipoprotein" evidence="2">
    <location>
        <begin position="24"/>
        <end position="208"/>
    </location>
</feature>
<proteinExistence type="predicted"/>
<organism evidence="3 4">
    <name type="scientific">Hymenobacter guriensis</name>
    <dbReference type="NCBI Taxonomy" id="2793065"/>
    <lineage>
        <taxon>Bacteria</taxon>
        <taxon>Pseudomonadati</taxon>
        <taxon>Bacteroidota</taxon>
        <taxon>Cytophagia</taxon>
        <taxon>Cytophagales</taxon>
        <taxon>Hymenobacteraceae</taxon>
        <taxon>Hymenobacter</taxon>
    </lineage>
</organism>
<comment type="caution">
    <text evidence="3">The sequence shown here is derived from an EMBL/GenBank/DDBJ whole genome shotgun (WGS) entry which is preliminary data.</text>
</comment>
<dbReference type="RefSeq" id="WP_196953748.1">
    <property type="nucleotide sequence ID" value="NZ_JADWYK010000002.1"/>
</dbReference>
<gene>
    <name evidence="3" type="ORF">I5L79_04020</name>
</gene>
<evidence type="ECO:0000313" key="4">
    <source>
        <dbReference type="Proteomes" id="UP000601099"/>
    </source>
</evidence>
<dbReference type="PROSITE" id="PS51257">
    <property type="entry name" value="PROKAR_LIPOPROTEIN"/>
    <property type="match status" value="1"/>
</dbReference>
<accession>A0ABS0KXV4</accession>
<sequence>MMRATLLLAPLLLTAACSSPSPTSEQTSATPSTAATSPAEPMDTTRALSIDAQADTLKVVRRRHEFSTPGQPDLFMLALRGTDVTTGEATFTITSATGIVIFREVLQAADLEASLVYSMTGPTASKQEREAFIRKRMDAFFEDKQFSKPAVAASGQAPADATDKAAWQDLQKRPDALRFTYLVGKEEQRRIAWSPLRKQVIRLSSTGG</sequence>
<evidence type="ECO:0000256" key="1">
    <source>
        <dbReference type="SAM" id="MobiDB-lite"/>
    </source>
</evidence>
<feature type="signal peptide" evidence="2">
    <location>
        <begin position="1"/>
        <end position="23"/>
    </location>
</feature>
<keyword evidence="2" id="KW-0732">Signal</keyword>
<name>A0ABS0KXV4_9BACT</name>
<evidence type="ECO:0000256" key="2">
    <source>
        <dbReference type="SAM" id="SignalP"/>
    </source>
</evidence>
<protein>
    <recommendedName>
        <fullName evidence="5">Lipoprotein</fullName>
    </recommendedName>
</protein>
<dbReference type="EMBL" id="JADWYK010000002">
    <property type="protein sequence ID" value="MBG8552698.1"/>
    <property type="molecule type" value="Genomic_DNA"/>
</dbReference>
<feature type="compositionally biased region" description="Low complexity" evidence="1">
    <location>
        <begin position="18"/>
        <end position="41"/>
    </location>
</feature>
<reference evidence="3 4" key="1">
    <citation type="submission" date="2020-11" db="EMBL/GenBank/DDBJ databases">
        <title>Hymenobacter sp.</title>
        <authorList>
            <person name="Kim M.K."/>
        </authorList>
    </citation>
    <scope>NUCLEOTIDE SEQUENCE [LARGE SCALE GENOMIC DNA]</scope>
    <source>
        <strain evidence="3 4">BT594</strain>
    </source>
</reference>
<evidence type="ECO:0008006" key="5">
    <source>
        <dbReference type="Google" id="ProtNLM"/>
    </source>
</evidence>
<evidence type="ECO:0000313" key="3">
    <source>
        <dbReference type="EMBL" id="MBG8552698.1"/>
    </source>
</evidence>
<keyword evidence="4" id="KW-1185">Reference proteome</keyword>
<feature type="region of interest" description="Disordered" evidence="1">
    <location>
        <begin position="18"/>
        <end position="44"/>
    </location>
</feature>